<sequence length="107" mass="12298">MIEAHDLERLSRYFTPIHHVPGRIRLRVDPAIQKESTETSLLDVESFIDKIPGIKSLKINKLVASLTIEYDKAIFPFSLWEDLLGRKNLEEVAARIDTLTKEIRARG</sequence>
<accession>Q7MR87</accession>
<dbReference type="AlphaFoldDB" id="Q7MR87"/>
<dbReference type="KEGG" id="wsu:WS1576"/>
<organism evidence="2">
    <name type="scientific">Wolinella succinogenes (strain ATCC 29543 / DSM 1740 / CCUG 13145 / JCM 31913 / LMG 7466 / NCTC 11488 / FDC 602W)</name>
    <name type="common">Vibrio succinogenes</name>
    <dbReference type="NCBI Taxonomy" id="273121"/>
    <lineage>
        <taxon>Bacteria</taxon>
        <taxon>Pseudomonadati</taxon>
        <taxon>Campylobacterota</taxon>
        <taxon>Epsilonproteobacteria</taxon>
        <taxon>Campylobacterales</taxon>
        <taxon>Helicobacteraceae</taxon>
        <taxon>Wolinella</taxon>
    </lineage>
</organism>
<evidence type="ECO:0000313" key="2">
    <source>
        <dbReference type="Proteomes" id="UP000000422"/>
    </source>
</evidence>
<dbReference type="eggNOG" id="ENOG5033FQJ">
    <property type="taxonomic scope" value="Bacteria"/>
</dbReference>
<dbReference type="STRING" id="273121.WS1576"/>
<dbReference type="EMBL" id="BX571661">
    <property type="protein sequence ID" value="CAE10616.1"/>
    <property type="molecule type" value="Genomic_DNA"/>
</dbReference>
<keyword evidence="2" id="KW-1185">Reference proteome</keyword>
<proteinExistence type="predicted"/>
<name>Q7MR87_WOLSU</name>
<evidence type="ECO:0008006" key="3">
    <source>
        <dbReference type="Google" id="ProtNLM"/>
    </source>
</evidence>
<dbReference type="RefSeq" id="WP_011139400.1">
    <property type="nucleotide sequence ID" value="NC_005090.1"/>
</dbReference>
<protein>
    <recommendedName>
        <fullName evidence="3">HMA domain-containing protein</fullName>
    </recommendedName>
</protein>
<dbReference type="HOGENOM" id="CLU_145976_1_0_7"/>
<dbReference type="Pfam" id="PF19991">
    <property type="entry name" value="HMA_2"/>
    <property type="match status" value="1"/>
</dbReference>
<dbReference type="Proteomes" id="UP000000422">
    <property type="component" value="Chromosome"/>
</dbReference>
<reference evidence="1 2" key="1">
    <citation type="journal article" date="2003" name="Proc. Natl. Acad. Sci. U.S.A.">
        <title>Complete genome sequence and analysis of Wolinella succinogenes.</title>
        <authorList>
            <person name="Baar C."/>
            <person name="Eppinger M."/>
            <person name="Raddatz G."/>
            <person name="Simon JM."/>
            <person name="Lanz C."/>
            <person name="Klimmek O."/>
            <person name="Nandakumar R."/>
            <person name="Gross R."/>
            <person name="Rosinus A."/>
            <person name="Keller H."/>
            <person name="Jagtap P."/>
            <person name="Linke B."/>
            <person name="Meyer F."/>
            <person name="Lederer H."/>
            <person name="Schuster S.C."/>
        </authorList>
    </citation>
    <scope>NUCLEOTIDE SEQUENCE [LARGE SCALE GENOMIC DNA]</scope>
    <source>
        <strain evidence="2">ATCC 29543 / DSM 1740 / CCUG 13145 / JCM 31913 / LMG 7466 / NCTC 11488 / FDC 602W</strain>
    </source>
</reference>
<gene>
    <name evidence="1" type="ordered locus">WS1576</name>
</gene>
<evidence type="ECO:0000313" key="1">
    <source>
        <dbReference type="EMBL" id="CAE10616.1"/>
    </source>
</evidence>